<evidence type="ECO:0000313" key="5">
    <source>
        <dbReference type="Proteomes" id="UP001151760"/>
    </source>
</evidence>
<evidence type="ECO:0000313" key="4">
    <source>
        <dbReference type="EMBL" id="GJT25028.1"/>
    </source>
</evidence>
<evidence type="ECO:0000313" key="3">
    <source>
        <dbReference type="EMBL" id="GJT02899.1"/>
    </source>
</evidence>
<accession>A0ABQ4XJ19</accession>
<evidence type="ECO:0000313" key="1">
    <source>
        <dbReference type="EMBL" id="GJS65308.1"/>
    </source>
</evidence>
<proteinExistence type="predicted"/>
<dbReference type="EMBL" id="BQNB010014182">
    <property type="protein sequence ID" value="GJT25028.1"/>
    <property type="molecule type" value="Genomic_DNA"/>
</dbReference>
<name>A0ABQ4XJ19_9ASTR</name>
<dbReference type="EMBL" id="BQNB010009568">
    <property type="protein sequence ID" value="GJS65308.1"/>
    <property type="molecule type" value="Genomic_DNA"/>
</dbReference>
<dbReference type="EMBL" id="BQNB010012383">
    <property type="protein sequence ID" value="GJT02899.1"/>
    <property type="molecule type" value="Genomic_DNA"/>
</dbReference>
<dbReference type="EMBL" id="BQNB010011839">
    <property type="protein sequence ID" value="GJS95832.1"/>
    <property type="molecule type" value="Genomic_DNA"/>
</dbReference>
<protein>
    <submittedName>
        <fullName evidence="1">Uncharacterized protein</fullName>
    </submittedName>
</protein>
<dbReference type="Proteomes" id="UP001151760">
    <property type="component" value="Unassembled WGS sequence"/>
</dbReference>
<gene>
    <name evidence="1" type="ORF">Tco_0679872</name>
    <name evidence="2" type="ORF">Tco_0802800</name>
    <name evidence="3" type="ORF">Tco_0824068</name>
    <name evidence="4" type="ORF">Tco_0894965</name>
</gene>
<reference evidence="1" key="1">
    <citation type="journal article" date="2022" name="Int. J. Mol. Sci.">
        <title>Draft Genome of Tanacetum Coccineum: Genomic Comparison of Closely Related Tanacetum-Family Plants.</title>
        <authorList>
            <person name="Yamashiro T."/>
            <person name="Shiraishi A."/>
            <person name="Nakayama K."/>
            <person name="Satake H."/>
        </authorList>
    </citation>
    <scope>NUCLEOTIDE SEQUENCE</scope>
</reference>
<evidence type="ECO:0000313" key="2">
    <source>
        <dbReference type="EMBL" id="GJS95832.1"/>
    </source>
</evidence>
<reference evidence="1" key="2">
    <citation type="submission" date="2022-01" db="EMBL/GenBank/DDBJ databases">
        <authorList>
            <person name="Yamashiro T."/>
            <person name="Shiraishi A."/>
            <person name="Satake H."/>
            <person name="Nakayama K."/>
        </authorList>
    </citation>
    <scope>NUCLEOTIDE SEQUENCE</scope>
</reference>
<keyword evidence="5" id="KW-1185">Reference proteome</keyword>
<organism evidence="1 5">
    <name type="scientific">Tanacetum coccineum</name>
    <dbReference type="NCBI Taxonomy" id="301880"/>
    <lineage>
        <taxon>Eukaryota</taxon>
        <taxon>Viridiplantae</taxon>
        <taxon>Streptophyta</taxon>
        <taxon>Embryophyta</taxon>
        <taxon>Tracheophyta</taxon>
        <taxon>Spermatophyta</taxon>
        <taxon>Magnoliopsida</taxon>
        <taxon>eudicotyledons</taxon>
        <taxon>Gunneridae</taxon>
        <taxon>Pentapetalae</taxon>
        <taxon>asterids</taxon>
        <taxon>campanulids</taxon>
        <taxon>Asterales</taxon>
        <taxon>Asteraceae</taxon>
        <taxon>Asteroideae</taxon>
        <taxon>Anthemideae</taxon>
        <taxon>Anthemidinae</taxon>
        <taxon>Tanacetum</taxon>
    </lineage>
</organism>
<comment type="caution">
    <text evidence="1">The sequence shown here is derived from an EMBL/GenBank/DDBJ whole genome shotgun (WGS) entry which is preliminary data.</text>
</comment>
<sequence length="188" mass="21286">MLLNLGSLDLILGKKPDPTVLFWFQRFLNVGLVVVFAMEENRVSNMDLPSVADGNQKFLGLKLLRQLARRILNVNLGNCCHCSVTDNNDMSGAHRSNNNFAQPLLREQELEIGYVCLSEVSLMNHVLSIQQHREILRRWKCSTHLAIMAFASGVNELWTLLSMMLEAISGNRAFVQKIATMRRVSKES</sequence>